<dbReference type="KEGG" id="ptk:EXN22_13470"/>
<dbReference type="GO" id="GO:0016987">
    <property type="term" value="F:sigma factor activity"/>
    <property type="evidence" value="ECO:0007669"/>
    <property type="project" value="UniProtKB-KW"/>
</dbReference>
<dbReference type="InterPro" id="IPR013325">
    <property type="entry name" value="RNA_pol_sigma_r2"/>
</dbReference>
<evidence type="ECO:0000256" key="2">
    <source>
        <dbReference type="ARBA" id="ARBA00023015"/>
    </source>
</evidence>
<dbReference type="PANTHER" id="PTHR43133:SF63">
    <property type="entry name" value="RNA POLYMERASE SIGMA FACTOR FECI-RELATED"/>
    <property type="match status" value="1"/>
</dbReference>
<feature type="domain" description="RNA polymerase sigma-70 region 2" evidence="5">
    <location>
        <begin position="21"/>
        <end position="86"/>
    </location>
</feature>
<dbReference type="GO" id="GO:0003677">
    <property type="term" value="F:DNA binding"/>
    <property type="evidence" value="ECO:0007669"/>
    <property type="project" value="InterPro"/>
</dbReference>
<dbReference type="InterPro" id="IPR013324">
    <property type="entry name" value="RNA_pol_sigma_r3/r4-like"/>
</dbReference>
<dbReference type="Pfam" id="PF04542">
    <property type="entry name" value="Sigma70_r2"/>
    <property type="match status" value="1"/>
</dbReference>
<feature type="domain" description="RNA polymerase sigma factor 70 region 4 type 2" evidence="6">
    <location>
        <begin position="117"/>
        <end position="169"/>
    </location>
</feature>
<organism evidence="7 8">
    <name type="scientific">Pseudomonas tructae</name>
    <dbReference type="NCBI Taxonomy" id="2518644"/>
    <lineage>
        <taxon>Bacteria</taxon>
        <taxon>Pseudomonadati</taxon>
        <taxon>Pseudomonadota</taxon>
        <taxon>Gammaproteobacteria</taxon>
        <taxon>Pseudomonadales</taxon>
        <taxon>Pseudomonadaceae</taxon>
        <taxon>Pseudomonas</taxon>
    </lineage>
</organism>
<dbReference type="Pfam" id="PF08281">
    <property type="entry name" value="Sigma70_r4_2"/>
    <property type="match status" value="1"/>
</dbReference>
<dbReference type="InterPro" id="IPR036388">
    <property type="entry name" value="WH-like_DNA-bd_sf"/>
</dbReference>
<dbReference type="InterPro" id="IPR039425">
    <property type="entry name" value="RNA_pol_sigma-70-like"/>
</dbReference>
<proteinExistence type="inferred from homology"/>
<dbReference type="AlphaFoldDB" id="A0A411MIU0"/>
<dbReference type="OrthoDB" id="9797134at2"/>
<comment type="similarity">
    <text evidence="1">Belongs to the sigma-70 factor family. ECF subfamily.</text>
</comment>
<protein>
    <submittedName>
        <fullName evidence="7">Sigma-70 family RNA polymerase sigma factor</fullName>
    </submittedName>
</protein>
<keyword evidence="4" id="KW-0804">Transcription</keyword>
<accession>A0A411MIU0</accession>
<keyword evidence="2" id="KW-0805">Transcription regulation</keyword>
<dbReference type="Proteomes" id="UP000291130">
    <property type="component" value="Chromosome"/>
</dbReference>
<sequence>MFQDLRVPPTFPAPQQQLHGLYRDHHGWLQAWLRKRLGDRERAADIAHDTFLRLLVSGRLPGHDEGRSYLVQLARNLMIDQWRRQRIEQAYLASIAHLDEPQTPSLEDRAMILQTLQQIDQMLDRMPAKVRSAFLLSRFEGLGYADIAERLGVTVSSVQKYMIRAIQACYQVLYSQ</sequence>
<dbReference type="GO" id="GO:0006352">
    <property type="term" value="P:DNA-templated transcription initiation"/>
    <property type="evidence" value="ECO:0007669"/>
    <property type="project" value="InterPro"/>
</dbReference>
<dbReference type="PANTHER" id="PTHR43133">
    <property type="entry name" value="RNA POLYMERASE ECF-TYPE SIGMA FACTO"/>
    <property type="match status" value="1"/>
</dbReference>
<reference evidence="7 8" key="1">
    <citation type="submission" date="2019-02" db="EMBL/GenBank/DDBJ databases">
        <title>Complete genome sequence of Pseudomonas sp. SNU WT1 isolated from rainbow trout.</title>
        <authorList>
            <person name="Oh W.T."/>
            <person name="Park S.C."/>
        </authorList>
    </citation>
    <scope>NUCLEOTIDE SEQUENCE [LARGE SCALE GENOMIC DNA]</scope>
    <source>
        <strain evidence="7 8">SNU WT1</strain>
    </source>
</reference>
<dbReference type="Gene3D" id="1.10.1740.10">
    <property type="match status" value="1"/>
</dbReference>
<evidence type="ECO:0000259" key="6">
    <source>
        <dbReference type="Pfam" id="PF08281"/>
    </source>
</evidence>
<evidence type="ECO:0000256" key="3">
    <source>
        <dbReference type="ARBA" id="ARBA00023082"/>
    </source>
</evidence>
<keyword evidence="3" id="KW-0731">Sigma factor</keyword>
<dbReference type="InterPro" id="IPR014284">
    <property type="entry name" value="RNA_pol_sigma-70_dom"/>
</dbReference>
<gene>
    <name evidence="7" type="ORF">EXN22_13470</name>
</gene>
<evidence type="ECO:0000313" key="7">
    <source>
        <dbReference type="EMBL" id="QBF26654.1"/>
    </source>
</evidence>
<name>A0A411MIU0_9PSED</name>
<dbReference type="Gene3D" id="1.10.10.10">
    <property type="entry name" value="Winged helix-like DNA-binding domain superfamily/Winged helix DNA-binding domain"/>
    <property type="match status" value="1"/>
</dbReference>
<dbReference type="InterPro" id="IPR013249">
    <property type="entry name" value="RNA_pol_sigma70_r4_t2"/>
</dbReference>
<evidence type="ECO:0000256" key="1">
    <source>
        <dbReference type="ARBA" id="ARBA00010641"/>
    </source>
</evidence>
<evidence type="ECO:0000256" key="4">
    <source>
        <dbReference type="ARBA" id="ARBA00023163"/>
    </source>
</evidence>
<dbReference type="CDD" id="cd06171">
    <property type="entry name" value="Sigma70_r4"/>
    <property type="match status" value="1"/>
</dbReference>
<dbReference type="SUPFAM" id="SSF88946">
    <property type="entry name" value="Sigma2 domain of RNA polymerase sigma factors"/>
    <property type="match status" value="1"/>
</dbReference>
<keyword evidence="8" id="KW-1185">Reference proteome</keyword>
<dbReference type="EMBL" id="CP035952">
    <property type="protein sequence ID" value="QBF26654.1"/>
    <property type="molecule type" value="Genomic_DNA"/>
</dbReference>
<dbReference type="InterPro" id="IPR007627">
    <property type="entry name" value="RNA_pol_sigma70_r2"/>
</dbReference>
<evidence type="ECO:0000313" key="8">
    <source>
        <dbReference type="Proteomes" id="UP000291130"/>
    </source>
</evidence>
<dbReference type="SUPFAM" id="SSF88659">
    <property type="entry name" value="Sigma3 and sigma4 domains of RNA polymerase sigma factors"/>
    <property type="match status" value="1"/>
</dbReference>
<dbReference type="NCBIfam" id="TIGR02937">
    <property type="entry name" value="sigma70-ECF"/>
    <property type="match status" value="1"/>
</dbReference>
<evidence type="ECO:0000259" key="5">
    <source>
        <dbReference type="Pfam" id="PF04542"/>
    </source>
</evidence>